<dbReference type="Gene3D" id="2.160.20.80">
    <property type="entry name" value="E3 ubiquitin-protein ligase SopA"/>
    <property type="match status" value="3"/>
</dbReference>
<dbReference type="RefSeq" id="WP_136933555.1">
    <property type="nucleotide sequence ID" value="NZ_SSMQ01000050.1"/>
</dbReference>
<dbReference type="Pfam" id="PF09937">
    <property type="entry name" value="DUF2169"/>
    <property type="match status" value="1"/>
</dbReference>
<dbReference type="Proteomes" id="UP000309215">
    <property type="component" value="Unassembled WGS sequence"/>
</dbReference>
<dbReference type="EMBL" id="SSMQ01000050">
    <property type="protein sequence ID" value="TKD00088.1"/>
    <property type="molecule type" value="Genomic_DNA"/>
</dbReference>
<dbReference type="PANTHER" id="PTHR47485">
    <property type="entry name" value="THYLAKOID LUMENAL 17.4 KDA PROTEIN, CHLOROPLASTIC"/>
    <property type="match status" value="1"/>
</dbReference>
<dbReference type="Pfam" id="PF00805">
    <property type="entry name" value="Pentapeptide"/>
    <property type="match status" value="4"/>
</dbReference>
<dbReference type="InterPro" id="IPR001646">
    <property type="entry name" value="5peptide_repeat"/>
</dbReference>
<reference evidence="4 5" key="1">
    <citation type="submission" date="2019-04" db="EMBL/GenBank/DDBJ databases">
        <authorList>
            <person name="Li Y."/>
            <person name="Wang J."/>
        </authorList>
    </citation>
    <scope>NUCLEOTIDE SEQUENCE [LARGE SCALE GENOMIC DNA]</scope>
    <source>
        <strain evidence="4 5">DSM 14668</strain>
    </source>
</reference>
<name>A0A4U1IZE2_9BACT</name>
<organism evidence="4 5">
    <name type="scientific">Polyangium fumosum</name>
    <dbReference type="NCBI Taxonomy" id="889272"/>
    <lineage>
        <taxon>Bacteria</taxon>
        <taxon>Pseudomonadati</taxon>
        <taxon>Myxococcota</taxon>
        <taxon>Polyangia</taxon>
        <taxon>Polyangiales</taxon>
        <taxon>Polyangiaceae</taxon>
        <taxon>Polyangium</taxon>
    </lineage>
</organism>
<keyword evidence="5" id="KW-1185">Reference proteome</keyword>
<accession>A0A4U1IZE2</accession>
<feature type="coiled-coil region" evidence="2">
    <location>
        <begin position="443"/>
        <end position="474"/>
    </location>
</feature>
<protein>
    <submittedName>
        <fullName evidence="4">DUF2169 domain-containing protein</fullName>
    </submittedName>
</protein>
<keyword evidence="2" id="KW-0175">Coiled coil</keyword>
<evidence type="ECO:0000256" key="2">
    <source>
        <dbReference type="SAM" id="Coils"/>
    </source>
</evidence>
<dbReference type="PANTHER" id="PTHR47485:SF1">
    <property type="entry name" value="THYLAKOID LUMENAL 17.4 KDA PROTEIN, CHLOROPLASTIC"/>
    <property type="match status" value="1"/>
</dbReference>
<feature type="domain" description="DUF2169" evidence="3">
    <location>
        <begin position="19"/>
        <end position="301"/>
    </location>
</feature>
<comment type="caution">
    <text evidence="4">The sequence shown here is derived from an EMBL/GenBank/DDBJ whole genome shotgun (WGS) entry which is preliminary data.</text>
</comment>
<gene>
    <name evidence="4" type="ORF">E8A74_35635</name>
</gene>
<dbReference type="OrthoDB" id="5477218at2"/>
<keyword evidence="1" id="KW-0677">Repeat</keyword>
<dbReference type="InterPro" id="IPR018683">
    <property type="entry name" value="DUF2169"/>
</dbReference>
<proteinExistence type="predicted"/>
<dbReference type="SUPFAM" id="SSF141571">
    <property type="entry name" value="Pentapeptide repeat-like"/>
    <property type="match status" value="2"/>
</dbReference>
<sequence length="900" mass="98788">MKIIKPQRLGLLTHTFENDGRAYFVITAMAYYAFGEEDRPLHEAAMWTMIPEEAGPQTVFDAGMTKQRAEVLVAGKALALGGKPVPARSVRLRVLRGTRALVEKELYVVGDRRWELGGPSDPEPFVQMPVAWERAFGGQDFPDNPLGKGAAPVEVDGKKVHFLPNIEDPKRLVSKKGERAAPVCFAPVDQTWPARMRKAGTYDDEWLKTRFPGLAADIDWTFFNAAPEDQQIQGYFTGEETFEVHGMNAAETVVSTRLPRLRPRLFILQRRNGEEAFREAAARIDTVWLFPNAKRAVVLYRGMLEVEEDDAADVVHVVAAFERPGEPRSPTHYRSVVDKRNDKKHGAIYALADDDLMPSRAPDDPKTEAPEETFNDMMGVVERENLLQKRLEKQADKELEAMRAEFLAAGFDPKKVDAHIEEQRQKQKQVEPPKDPAELVAFLERVEGESEAAKKQADEVQAQLEAEARAELEKIGVDYDETVKRTKGQGGGPPKFSADKELAWLRDQAELGRNAGVPLPHAEAKLADPAFEKTLRETEEKLFEVYRRYGHLSPSASSKDAEESRAFRQSIEAALDRNESLAGRDFTGVDFAGIDLSGADLTRALLEQANLAGAKLRGANLTDAMLARANLEGADLDGAKLVGTNLGFANLKKAKLSGGVDCAGAIFWKAELEEAKLPGAKLDGAQFIETNLVKADLAGASGAKALFLKVRLDEANFARAALREAIFLESTVEKVNYAGADLGEATFVKVRGDGASFAGASLEGARMVLETSFAGADFRGARFKRTCMRTTGFAGADFTAAEMPEVDFSECDLSGAKMRGVMADGSLFIRTNLSGADLVAASLKMVILQKAKLWGTDLRGANLFRSDMAKVKLDTKTNLKDALLTEVRVVPERRRPEGAS</sequence>
<evidence type="ECO:0000313" key="4">
    <source>
        <dbReference type="EMBL" id="TKD00088.1"/>
    </source>
</evidence>
<evidence type="ECO:0000256" key="1">
    <source>
        <dbReference type="ARBA" id="ARBA00022737"/>
    </source>
</evidence>
<evidence type="ECO:0000259" key="3">
    <source>
        <dbReference type="Pfam" id="PF09937"/>
    </source>
</evidence>
<evidence type="ECO:0000313" key="5">
    <source>
        <dbReference type="Proteomes" id="UP000309215"/>
    </source>
</evidence>
<dbReference type="AlphaFoldDB" id="A0A4U1IZE2"/>